<name>Q49714_MYCLR</name>
<sequence length="120" mass="13372">MQLIAVVLSYCSWHFRQSWTENGWQHETYPSLDPQGLPFWLLTAGNGDPVLVGADFARRCVAADPDLGSRRWVVFRCVCWTPTSLRTSTICGTLLDDSMEVIMSIASSNKRSWSVSAVCG</sequence>
<dbReference type="PIR" id="S72801">
    <property type="entry name" value="S72801"/>
</dbReference>
<protein>
    <submittedName>
        <fullName evidence="1">B1549_C3_230</fullName>
    </submittedName>
</protein>
<dbReference type="EMBL" id="U00014">
    <property type="protein sequence ID" value="AAA50895.1"/>
    <property type="molecule type" value="Genomic_DNA"/>
</dbReference>
<dbReference type="AlphaFoldDB" id="Q49714"/>
<evidence type="ECO:0000313" key="1">
    <source>
        <dbReference type="EMBL" id="AAA50895.1"/>
    </source>
</evidence>
<reference evidence="1" key="1">
    <citation type="submission" date="1994-01" db="EMBL/GenBank/DDBJ databases">
        <authorList>
            <person name="Smith D.R."/>
        </authorList>
    </citation>
    <scope>NUCLEOTIDE SEQUENCE</scope>
</reference>
<reference evidence="1" key="2">
    <citation type="submission" date="1994-09" db="EMBL/GenBank/DDBJ databases">
        <authorList>
            <person name="Robison K."/>
        </authorList>
    </citation>
    <scope>NUCLEOTIDE SEQUENCE</scope>
</reference>
<proteinExistence type="predicted"/>
<organism evidence="1">
    <name type="scientific">Mycobacterium leprae</name>
    <dbReference type="NCBI Taxonomy" id="1769"/>
    <lineage>
        <taxon>Bacteria</taxon>
        <taxon>Bacillati</taxon>
        <taxon>Actinomycetota</taxon>
        <taxon>Actinomycetes</taxon>
        <taxon>Mycobacteriales</taxon>
        <taxon>Mycobacteriaceae</taxon>
        <taxon>Mycobacterium</taxon>
    </lineage>
</organism>
<accession>Q49714</accession>